<feature type="domain" description="J" evidence="2">
    <location>
        <begin position="3"/>
        <end position="79"/>
    </location>
</feature>
<organism evidence="3 4">
    <name type="scientific">Candidatus Aphodomorpha intestinavium</name>
    <dbReference type="NCBI Taxonomy" id="2840672"/>
    <lineage>
        <taxon>Bacteria</taxon>
        <taxon>Bacillati</taxon>
        <taxon>Bacillota</taxon>
        <taxon>Clostridia</taxon>
        <taxon>Eubacteriales</taxon>
        <taxon>Candidatus Aphodomorpha</taxon>
    </lineage>
</organism>
<protein>
    <submittedName>
        <fullName evidence="3">J domain-containing protein</fullName>
    </submittedName>
</protein>
<dbReference type="Gene3D" id="1.25.40.10">
    <property type="entry name" value="Tetratricopeptide repeat domain"/>
    <property type="match status" value="1"/>
</dbReference>
<comment type="caution">
    <text evidence="3">The sequence shown here is derived from an EMBL/GenBank/DDBJ whole genome shotgun (WGS) entry which is preliminary data.</text>
</comment>
<keyword evidence="1" id="KW-0235">DNA replication</keyword>
<reference evidence="3" key="1">
    <citation type="submission" date="2020-10" db="EMBL/GenBank/DDBJ databases">
        <authorList>
            <person name="Gilroy R."/>
        </authorList>
    </citation>
    <scope>NUCLEOTIDE SEQUENCE</scope>
    <source>
        <strain evidence="3">ChiGjej2B2-16831</strain>
    </source>
</reference>
<dbReference type="Proteomes" id="UP000824128">
    <property type="component" value="Unassembled WGS sequence"/>
</dbReference>
<dbReference type="Pfam" id="PF00226">
    <property type="entry name" value="DnaJ"/>
    <property type="match status" value="1"/>
</dbReference>
<evidence type="ECO:0000313" key="3">
    <source>
        <dbReference type="EMBL" id="HIU93571.1"/>
    </source>
</evidence>
<evidence type="ECO:0000313" key="4">
    <source>
        <dbReference type="Proteomes" id="UP000824128"/>
    </source>
</evidence>
<dbReference type="SMART" id="SM00271">
    <property type="entry name" value="DnaJ"/>
    <property type="match status" value="1"/>
</dbReference>
<sequence>MTDPYKVLGLPSTATDEEVKQAYRRLAKRYHPDANPGDKTAERRMQEINAAYDEIMNRRHNPGGNRQSSGAGGGYDPFGGFGGFGGYGGYGSSRQAGGRQSGNNYFAAARNYIQFGRYREALNVLSGIQERTAEWYFLAAAANAGAGNRVQAQQYAQQAVRMEPNNMEYQALYERLQEPGRTYTTFGRGYSMPMFDGYGRICIGLCLAQSMMGLCCRWC</sequence>
<dbReference type="InterPro" id="IPR001623">
    <property type="entry name" value="DnaJ_domain"/>
</dbReference>
<dbReference type="SUPFAM" id="SSF48452">
    <property type="entry name" value="TPR-like"/>
    <property type="match status" value="1"/>
</dbReference>
<dbReference type="PRINTS" id="PR00625">
    <property type="entry name" value="JDOMAIN"/>
</dbReference>
<name>A0A9D1N2Q2_9FIRM</name>
<dbReference type="GO" id="GO:0006260">
    <property type="term" value="P:DNA replication"/>
    <property type="evidence" value="ECO:0007669"/>
    <property type="project" value="UniProtKB-KW"/>
</dbReference>
<evidence type="ECO:0000259" key="2">
    <source>
        <dbReference type="PROSITE" id="PS50076"/>
    </source>
</evidence>
<dbReference type="EMBL" id="DVNZ01000011">
    <property type="protein sequence ID" value="HIU93571.1"/>
    <property type="molecule type" value="Genomic_DNA"/>
</dbReference>
<dbReference type="Gene3D" id="1.10.287.110">
    <property type="entry name" value="DnaJ domain"/>
    <property type="match status" value="1"/>
</dbReference>
<proteinExistence type="predicted"/>
<evidence type="ECO:0000256" key="1">
    <source>
        <dbReference type="ARBA" id="ARBA00022705"/>
    </source>
</evidence>
<dbReference type="InterPro" id="IPR050817">
    <property type="entry name" value="DjlA_DnaK_co-chaperone"/>
</dbReference>
<dbReference type="SUPFAM" id="SSF46565">
    <property type="entry name" value="Chaperone J-domain"/>
    <property type="match status" value="1"/>
</dbReference>
<accession>A0A9D1N2Q2</accession>
<dbReference type="InterPro" id="IPR036869">
    <property type="entry name" value="J_dom_sf"/>
</dbReference>
<dbReference type="InterPro" id="IPR011990">
    <property type="entry name" value="TPR-like_helical_dom_sf"/>
</dbReference>
<reference evidence="3" key="2">
    <citation type="journal article" date="2021" name="PeerJ">
        <title>Extensive microbial diversity within the chicken gut microbiome revealed by metagenomics and culture.</title>
        <authorList>
            <person name="Gilroy R."/>
            <person name="Ravi A."/>
            <person name="Getino M."/>
            <person name="Pursley I."/>
            <person name="Horton D.L."/>
            <person name="Alikhan N.F."/>
            <person name="Baker D."/>
            <person name="Gharbi K."/>
            <person name="Hall N."/>
            <person name="Watson M."/>
            <person name="Adriaenssens E.M."/>
            <person name="Foster-Nyarko E."/>
            <person name="Jarju S."/>
            <person name="Secka A."/>
            <person name="Antonio M."/>
            <person name="Oren A."/>
            <person name="Chaudhuri R.R."/>
            <person name="La Ragione R."/>
            <person name="Hildebrand F."/>
            <person name="Pallen M.J."/>
        </authorList>
    </citation>
    <scope>NUCLEOTIDE SEQUENCE</scope>
    <source>
        <strain evidence="3">ChiGjej2B2-16831</strain>
    </source>
</reference>
<gene>
    <name evidence="3" type="ORF">IAD24_00285</name>
</gene>
<dbReference type="PANTHER" id="PTHR24074">
    <property type="entry name" value="CO-CHAPERONE PROTEIN DJLA"/>
    <property type="match status" value="1"/>
</dbReference>
<dbReference type="PROSITE" id="PS50076">
    <property type="entry name" value="DNAJ_2"/>
    <property type="match status" value="1"/>
</dbReference>
<dbReference type="AlphaFoldDB" id="A0A9D1N2Q2"/>
<dbReference type="CDD" id="cd06257">
    <property type="entry name" value="DnaJ"/>
    <property type="match status" value="1"/>
</dbReference>